<comment type="pathway">
    <text evidence="2">Hormone biosynthesis.</text>
</comment>
<gene>
    <name evidence="11" type="ORF">TanjilG_31278</name>
</gene>
<comment type="cofactor">
    <cofactor evidence="1">
        <name>L-ascorbate</name>
        <dbReference type="ChEBI" id="CHEBI:38290"/>
    </cofactor>
</comment>
<dbReference type="PRINTS" id="PR00682">
    <property type="entry name" value="IPNSYNTHASE"/>
</dbReference>
<comment type="catalytic activity">
    <reaction evidence="8">
        <text>gibberellin A12 + 2 2-oxoglutarate + 3 O2 + H(+) = gibberellin A9 + 2 succinate + 3 CO2 + 2 H2O</text>
        <dbReference type="Rhea" id="RHEA:60772"/>
        <dbReference type="ChEBI" id="CHEBI:15377"/>
        <dbReference type="ChEBI" id="CHEBI:15378"/>
        <dbReference type="ChEBI" id="CHEBI:15379"/>
        <dbReference type="ChEBI" id="CHEBI:16526"/>
        <dbReference type="ChEBI" id="CHEBI:16810"/>
        <dbReference type="ChEBI" id="CHEBI:30031"/>
        <dbReference type="ChEBI" id="CHEBI:58627"/>
        <dbReference type="ChEBI" id="CHEBI:73255"/>
    </reaction>
    <physiologicalReaction direction="left-to-right" evidence="8">
        <dbReference type="Rhea" id="RHEA:60773"/>
    </physiologicalReaction>
</comment>
<feature type="domain" description="Fe2OG dioxygenase" evidence="10">
    <location>
        <begin position="222"/>
        <end position="321"/>
    </location>
</feature>
<proteinExistence type="inferred from homology"/>
<accession>A0A4P1RTV3</accession>
<evidence type="ECO:0000313" key="12">
    <source>
        <dbReference type="Proteomes" id="UP000188354"/>
    </source>
</evidence>
<dbReference type="InterPro" id="IPR044861">
    <property type="entry name" value="IPNS-like_FE2OG_OXY"/>
</dbReference>
<evidence type="ECO:0000259" key="10">
    <source>
        <dbReference type="PROSITE" id="PS51471"/>
    </source>
</evidence>
<dbReference type="KEGG" id="lang:109358780"/>
<evidence type="ECO:0000256" key="9">
    <source>
        <dbReference type="RuleBase" id="RU003682"/>
    </source>
</evidence>
<dbReference type="OrthoDB" id="288590at2759"/>
<dbReference type="GO" id="GO:0046872">
    <property type="term" value="F:metal ion binding"/>
    <property type="evidence" value="ECO:0007669"/>
    <property type="project" value="UniProtKB-KW"/>
</dbReference>
<dbReference type="FunFam" id="2.60.120.330:FF:000003">
    <property type="entry name" value="Gibberellin 20 oxidase 2"/>
    <property type="match status" value="1"/>
</dbReference>
<dbReference type="InterPro" id="IPR050231">
    <property type="entry name" value="Iron_ascorbate_oxido_reductase"/>
</dbReference>
<evidence type="ECO:0000256" key="7">
    <source>
        <dbReference type="ARBA" id="ARBA00043997"/>
    </source>
</evidence>
<dbReference type="PROSITE" id="PS51471">
    <property type="entry name" value="FE2OG_OXY"/>
    <property type="match status" value="1"/>
</dbReference>
<protein>
    <recommendedName>
        <fullName evidence="10">Fe2OG dioxygenase domain-containing protein</fullName>
    </recommendedName>
</protein>
<dbReference type="GO" id="GO:0045544">
    <property type="term" value="F:gibberellin 20-oxidase activity"/>
    <property type="evidence" value="ECO:0007669"/>
    <property type="project" value="UniProtKB-ARBA"/>
</dbReference>
<dbReference type="InterPro" id="IPR027443">
    <property type="entry name" value="IPNS-like_sf"/>
</dbReference>
<evidence type="ECO:0000256" key="1">
    <source>
        <dbReference type="ARBA" id="ARBA00001961"/>
    </source>
</evidence>
<organism evidence="11 12">
    <name type="scientific">Lupinus angustifolius</name>
    <name type="common">Narrow-leaved blue lupine</name>
    <dbReference type="NCBI Taxonomy" id="3871"/>
    <lineage>
        <taxon>Eukaryota</taxon>
        <taxon>Viridiplantae</taxon>
        <taxon>Streptophyta</taxon>
        <taxon>Embryophyta</taxon>
        <taxon>Tracheophyta</taxon>
        <taxon>Spermatophyta</taxon>
        <taxon>Magnoliopsida</taxon>
        <taxon>eudicotyledons</taxon>
        <taxon>Gunneridae</taxon>
        <taxon>Pentapetalae</taxon>
        <taxon>rosids</taxon>
        <taxon>fabids</taxon>
        <taxon>Fabales</taxon>
        <taxon>Fabaceae</taxon>
        <taxon>Papilionoideae</taxon>
        <taxon>50 kb inversion clade</taxon>
        <taxon>genistoids sensu lato</taxon>
        <taxon>core genistoids</taxon>
        <taxon>Genisteae</taxon>
        <taxon>Lupinus</taxon>
    </lineage>
</organism>
<keyword evidence="3 9" id="KW-0479">Metal-binding</keyword>
<evidence type="ECO:0000256" key="8">
    <source>
        <dbReference type="ARBA" id="ARBA00050508"/>
    </source>
</evidence>
<dbReference type="Gene3D" id="2.60.120.330">
    <property type="entry name" value="B-lactam Antibiotic, Isopenicillin N Synthase, Chain"/>
    <property type="match status" value="1"/>
</dbReference>
<evidence type="ECO:0000256" key="2">
    <source>
        <dbReference type="ARBA" id="ARBA00004972"/>
    </source>
</evidence>
<reference evidence="11 12" key="1">
    <citation type="journal article" date="2017" name="Plant Biotechnol. J.">
        <title>A comprehensive draft genome sequence for lupin (Lupinus angustifolius), an emerging health food: insights into plant-microbe interactions and legume evolution.</title>
        <authorList>
            <person name="Hane J.K."/>
            <person name="Ming Y."/>
            <person name="Kamphuis L.G."/>
            <person name="Nelson M.N."/>
            <person name="Garg G."/>
            <person name="Atkins C.A."/>
            <person name="Bayer P.E."/>
            <person name="Bravo A."/>
            <person name="Bringans S."/>
            <person name="Cannon S."/>
            <person name="Edwards D."/>
            <person name="Foley R."/>
            <person name="Gao L.L."/>
            <person name="Harrison M.J."/>
            <person name="Huang W."/>
            <person name="Hurgobin B."/>
            <person name="Li S."/>
            <person name="Liu C.W."/>
            <person name="McGrath A."/>
            <person name="Morahan G."/>
            <person name="Murray J."/>
            <person name="Weller J."/>
            <person name="Jian J."/>
            <person name="Singh K.B."/>
        </authorList>
    </citation>
    <scope>NUCLEOTIDE SEQUENCE [LARGE SCALE GENOMIC DNA]</scope>
    <source>
        <strain evidence="12">cv. Tanjil</strain>
        <tissue evidence="11">Whole plant</tissue>
    </source>
</reference>
<keyword evidence="5 9" id="KW-0408">Iron</keyword>
<comment type="pathway">
    <text evidence="6">Plant hormone biosynthesis; gibberellin biosynthesis.</text>
</comment>
<keyword evidence="12" id="KW-1185">Reference proteome</keyword>
<evidence type="ECO:0000256" key="3">
    <source>
        <dbReference type="ARBA" id="ARBA00022723"/>
    </source>
</evidence>
<evidence type="ECO:0000256" key="6">
    <source>
        <dbReference type="ARBA" id="ARBA00037909"/>
    </source>
</evidence>
<dbReference type="PANTHER" id="PTHR47990">
    <property type="entry name" value="2-OXOGLUTARATE (2OG) AND FE(II)-DEPENDENT OXYGENASE SUPERFAMILY PROTEIN-RELATED"/>
    <property type="match status" value="1"/>
</dbReference>
<dbReference type="InterPro" id="IPR005123">
    <property type="entry name" value="Oxoglu/Fe-dep_dioxygenase_dom"/>
</dbReference>
<dbReference type="AlphaFoldDB" id="A0A4P1RTV3"/>
<name>A0A4P1RTV3_LUPAN</name>
<dbReference type="SUPFAM" id="SSF51197">
    <property type="entry name" value="Clavaminate synthase-like"/>
    <property type="match status" value="1"/>
</dbReference>
<dbReference type="Gramene" id="OIW18158">
    <property type="protein sequence ID" value="OIW18158"/>
    <property type="gene ID" value="TanjilG_31278"/>
</dbReference>
<sequence length="380" mass="43215">MESIVATPLHTNPPQELKYESGIMAFDKDILQNLQQLPKQFQWPSSDLVATSDELLNEPLIDLDVMTKGDEAAISKAAELVRNACMKHGFFQVTNHGVDQDLIDAAYKEMQTIFNLPLSKKLSANRKPGTLEGYSSAHGDRFTAKLPWKETYTFIYNNKQESESSEVVDFIKNAFGEELHHTGLVYQKYCEAMEKLSHVVLELLAISLGVDRLHYRNDFEDGHSLMRCNSYPSCKESSLTLGTGPHNDPTGITLLHQDQIGGLEALVDQKWLAVRPNPDAFVINIGDTFMAMTNGKFKSCLHRVLVNNENERMSLSCFVNPRGDKIVRPPNNLFGKEEPRKYPDFTWNEYRQFTLKYHRADAETLDDFVSWIRSSKPSNF</sequence>
<dbReference type="EMBL" id="CM007361">
    <property type="protein sequence ID" value="OIW18158.1"/>
    <property type="molecule type" value="Genomic_DNA"/>
</dbReference>
<evidence type="ECO:0000256" key="5">
    <source>
        <dbReference type="ARBA" id="ARBA00023004"/>
    </source>
</evidence>
<keyword evidence="4 9" id="KW-0560">Oxidoreductase</keyword>
<comment type="similarity">
    <text evidence="7">Belongs to the iron/ascorbate-dependent oxidoreductase family. GA20OX subfamily.</text>
</comment>
<evidence type="ECO:0000256" key="4">
    <source>
        <dbReference type="ARBA" id="ARBA00023002"/>
    </source>
</evidence>
<dbReference type="GO" id="GO:0009686">
    <property type="term" value="P:gibberellin biosynthetic process"/>
    <property type="evidence" value="ECO:0007669"/>
    <property type="project" value="UniProtKB-ARBA"/>
</dbReference>
<dbReference type="Pfam" id="PF03171">
    <property type="entry name" value="2OG-FeII_Oxy"/>
    <property type="match status" value="1"/>
</dbReference>
<evidence type="ECO:0000313" key="11">
    <source>
        <dbReference type="EMBL" id="OIW18158.1"/>
    </source>
</evidence>
<dbReference type="Pfam" id="PF14226">
    <property type="entry name" value="DIOX_N"/>
    <property type="match status" value="1"/>
</dbReference>
<dbReference type="InterPro" id="IPR026992">
    <property type="entry name" value="DIOX_N"/>
</dbReference>
<dbReference type="Proteomes" id="UP000188354">
    <property type="component" value="Chromosome LG01"/>
</dbReference>